<dbReference type="OrthoDB" id="4305281at2"/>
<dbReference type="Proteomes" id="UP000033615">
    <property type="component" value="Unassembled WGS sequence"/>
</dbReference>
<evidence type="ECO:0000313" key="2">
    <source>
        <dbReference type="EMBL" id="OPF74052.1"/>
    </source>
</evidence>
<dbReference type="RefSeq" id="WP_046084535.1">
    <property type="nucleotide sequence ID" value="NZ_LAKD02000083.1"/>
</dbReference>
<proteinExistence type="predicted"/>
<sequence>MTTPEALTTGPVAVDAWRAALEHAAGCPACRTPGAICSQGETLLRAHEEAARQARSEGNATSCGTADSPSP</sequence>
<organism evidence="2 3">
    <name type="scientific">Streptomyces antioxidans</name>
    <dbReference type="NCBI Taxonomy" id="1507734"/>
    <lineage>
        <taxon>Bacteria</taxon>
        <taxon>Bacillati</taxon>
        <taxon>Actinomycetota</taxon>
        <taxon>Actinomycetes</taxon>
        <taxon>Kitasatosporales</taxon>
        <taxon>Streptomycetaceae</taxon>
        <taxon>Streptomyces</taxon>
    </lineage>
</organism>
<dbReference type="EMBL" id="LAKD02000083">
    <property type="protein sequence ID" value="OPF74052.1"/>
    <property type="molecule type" value="Genomic_DNA"/>
</dbReference>
<gene>
    <name evidence="2" type="ORF">VT50_0227245</name>
</gene>
<feature type="region of interest" description="Disordered" evidence="1">
    <location>
        <begin position="48"/>
        <end position="71"/>
    </location>
</feature>
<evidence type="ECO:0000256" key="1">
    <source>
        <dbReference type="SAM" id="MobiDB-lite"/>
    </source>
</evidence>
<feature type="compositionally biased region" description="Polar residues" evidence="1">
    <location>
        <begin position="56"/>
        <end position="71"/>
    </location>
</feature>
<comment type="caution">
    <text evidence="2">The sequence shown here is derived from an EMBL/GenBank/DDBJ whole genome shotgun (WGS) entry which is preliminary data.</text>
</comment>
<evidence type="ECO:0000313" key="3">
    <source>
        <dbReference type="Proteomes" id="UP000033615"/>
    </source>
</evidence>
<name>A0A1V4CYX8_9ACTN</name>
<reference evidence="2" key="1">
    <citation type="submission" date="2016-12" db="EMBL/GenBank/DDBJ databases">
        <title>Genome sequence of Streptomyces antioxidans MUSC 164.</title>
        <authorList>
            <person name="Lee L.-H."/>
            <person name="Ser H.-L."/>
        </authorList>
    </citation>
    <scope>NUCLEOTIDE SEQUENCE [LARGE SCALE GENOMIC DNA]</scope>
    <source>
        <strain evidence="2">MUSC 164</strain>
    </source>
</reference>
<dbReference type="AlphaFoldDB" id="A0A1V4CYX8"/>
<accession>A0A1V4CYX8</accession>
<keyword evidence="3" id="KW-1185">Reference proteome</keyword>
<protein>
    <submittedName>
        <fullName evidence="2">Uncharacterized protein</fullName>
    </submittedName>
</protein>